<sequence length="61" mass="6678">MGKSSAPCSFDFKALFTNAQAAAANLAKQLSRAWAFGLGGGQLWWGTWVRDRRSAPNDFEL</sequence>
<keyword evidence="2" id="KW-1185">Reference proteome</keyword>
<evidence type="ECO:0000313" key="1">
    <source>
        <dbReference type="EMBL" id="TVU06017.1"/>
    </source>
</evidence>
<dbReference type="Gramene" id="TVU06017">
    <property type="protein sequence ID" value="TVU06017"/>
    <property type="gene ID" value="EJB05_49204"/>
</dbReference>
<proteinExistence type="predicted"/>
<dbReference type="EMBL" id="RWGY01000051">
    <property type="protein sequence ID" value="TVU06017.1"/>
    <property type="molecule type" value="Genomic_DNA"/>
</dbReference>
<accession>A0A5J9T471</accession>
<evidence type="ECO:0000313" key="2">
    <source>
        <dbReference type="Proteomes" id="UP000324897"/>
    </source>
</evidence>
<name>A0A5J9T471_9POAL</name>
<organism evidence="1 2">
    <name type="scientific">Eragrostis curvula</name>
    <name type="common">weeping love grass</name>
    <dbReference type="NCBI Taxonomy" id="38414"/>
    <lineage>
        <taxon>Eukaryota</taxon>
        <taxon>Viridiplantae</taxon>
        <taxon>Streptophyta</taxon>
        <taxon>Embryophyta</taxon>
        <taxon>Tracheophyta</taxon>
        <taxon>Spermatophyta</taxon>
        <taxon>Magnoliopsida</taxon>
        <taxon>Liliopsida</taxon>
        <taxon>Poales</taxon>
        <taxon>Poaceae</taxon>
        <taxon>PACMAD clade</taxon>
        <taxon>Chloridoideae</taxon>
        <taxon>Eragrostideae</taxon>
        <taxon>Eragrostidinae</taxon>
        <taxon>Eragrostis</taxon>
    </lineage>
</organism>
<comment type="caution">
    <text evidence="1">The sequence shown here is derived from an EMBL/GenBank/DDBJ whole genome shotgun (WGS) entry which is preliminary data.</text>
</comment>
<protein>
    <submittedName>
        <fullName evidence="1">Uncharacterized protein</fullName>
    </submittedName>
</protein>
<reference evidence="1 2" key="1">
    <citation type="journal article" date="2019" name="Sci. Rep.">
        <title>A high-quality genome of Eragrostis curvula grass provides insights into Poaceae evolution and supports new strategies to enhance forage quality.</title>
        <authorList>
            <person name="Carballo J."/>
            <person name="Santos B.A.C.M."/>
            <person name="Zappacosta D."/>
            <person name="Garbus I."/>
            <person name="Selva J.P."/>
            <person name="Gallo C.A."/>
            <person name="Diaz A."/>
            <person name="Albertini E."/>
            <person name="Caccamo M."/>
            <person name="Echenique V."/>
        </authorList>
    </citation>
    <scope>NUCLEOTIDE SEQUENCE [LARGE SCALE GENOMIC DNA]</scope>
    <source>
        <strain evidence="2">cv. Victoria</strain>
        <tissue evidence="1">Leaf</tissue>
    </source>
</reference>
<gene>
    <name evidence="1" type="ORF">EJB05_49204</name>
</gene>
<dbReference type="Proteomes" id="UP000324897">
    <property type="component" value="Unassembled WGS sequence"/>
</dbReference>
<dbReference type="AlphaFoldDB" id="A0A5J9T471"/>